<dbReference type="OrthoDB" id="8094426at2"/>
<evidence type="ECO:0000313" key="1">
    <source>
        <dbReference type="EMBL" id="OBP72963.1"/>
    </source>
</evidence>
<dbReference type="Proteomes" id="UP000093748">
    <property type="component" value="Unassembled WGS sequence"/>
</dbReference>
<dbReference type="GeneID" id="66684458"/>
<dbReference type="RefSeq" id="WP_032929990.1">
    <property type="nucleotide sequence ID" value="NZ_LZTH01000016.1"/>
</dbReference>
<proteinExistence type="predicted"/>
<reference evidence="2" key="1">
    <citation type="submission" date="2016-06" db="EMBL/GenBank/DDBJ databases">
        <title>NZP2037 Pacbio-Illumina hybrid assembly.</title>
        <authorList>
            <person name="Ramsay J.P."/>
        </authorList>
    </citation>
    <scope>NUCLEOTIDE SEQUENCE [LARGE SCALE GENOMIC DNA]</scope>
    <source>
        <strain evidence="2">R7ANS::ICEMlSym2042</strain>
    </source>
</reference>
<evidence type="ECO:0000313" key="2">
    <source>
        <dbReference type="Proteomes" id="UP000093748"/>
    </source>
</evidence>
<dbReference type="AlphaFoldDB" id="A0A1A5IJA0"/>
<organism evidence="1 2">
    <name type="scientific">Rhizobium loti</name>
    <name type="common">Mesorhizobium loti</name>
    <dbReference type="NCBI Taxonomy" id="381"/>
    <lineage>
        <taxon>Bacteria</taxon>
        <taxon>Pseudomonadati</taxon>
        <taxon>Pseudomonadota</taxon>
        <taxon>Alphaproteobacteria</taxon>
        <taxon>Hyphomicrobiales</taxon>
        <taxon>Phyllobacteriaceae</taxon>
        <taxon>Mesorhizobium</taxon>
    </lineage>
</organism>
<accession>A0A1A5IJA0</accession>
<gene>
    <name evidence="1" type="ORF">BAE39_20820</name>
</gene>
<protein>
    <submittedName>
        <fullName evidence="1">Uncharacterized protein</fullName>
    </submittedName>
</protein>
<name>A0A1A5IJA0_RHILI</name>
<dbReference type="EMBL" id="LZTJ01000031">
    <property type="protein sequence ID" value="OBP72963.1"/>
    <property type="molecule type" value="Genomic_DNA"/>
</dbReference>
<sequence>MKTTVGPDTVDVAKAVETMLTGHDDPAFLSMAEFIEVLRQKTGTDRSDADLKALVTKKAAVLGIVME</sequence>
<comment type="caution">
    <text evidence="1">The sequence shown here is derived from an EMBL/GenBank/DDBJ whole genome shotgun (WGS) entry which is preliminary data.</text>
</comment>